<organism evidence="3 4">
    <name type="scientific">Arenicella chitinivorans</name>
    <dbReference type="NCBI Taxonomy" id="1329800"/>
    <lineage>
        <taxon>Bacteria</taxon>
        <taxon>Pseudomonadati</taxon>
        <taxon>Pseudomonadota</taxon>
        <taxon>Gammaproteobacteria</taxon>
        <taxon>Arenicellales</taxon>
        <taxon>Arenicellaceae</taxon>
        <taxon>Arenicella</taxon>
    </lineage>
</organism>
<evidence type="ECO:0000313" key="4">
    <source>
        <dbReference type="Proteomes" id="UP000614811"/>
    </source>
</evidence>
<dbReference type="Proteomes" id="UP000614811">
    <property type="component" value="Unassembled WGS sequence"/>
</dbReference>
<gene>
    <name evidence="3" type="ORF">GCM10008090_08280</name>
</gene>
<dbReference type="InterPro" id="IPR025738">
    <property type="entry name" value="BatD"/>
</dbReference>
<evidence type="ECO:0000256" key="2">
    <source>
        <dbReference type="SAM" id="Phobius"/>
    </source>
</evidence>
<keyword evidence="2" id="KW-0812">Transmembrane</keyword>
<reference evidence="3" key="1">
    <citation type="journal article" date="2014" name="Int. J. Syst. Evol. Microbiol.">
        <title>Complete genome sequence of Corynebacterium casei LMG S-19264T (=DSM 44701T), isolated from a smear-ripened cheese.</title>
        <authorList>
            <consortium name="US DOE Joint Genome Institute (JGI-PGF)"/>
            <person name="Walter F."/>
            <person name="Albersmeier A."/>
            <person name="Kalinowski J."/>
            <person name="Ruckert C."/>
        </authorList>
    </citation>
    <scope>NUCLEOTIDE SEQUENCE</scope>
    <source>
        <strain evidence="3">KCTC 12711</strain>
    </source>
</reference>
<name>A0A918RLZ1_9GAMM</name>
<evidence type="ECO:0000313" key="3">
    <source>
        <dbReference type="EMBL" id="GHA01480.1"/>
    </source>
</evidence>
<keyword evidence="4" id="KW-1185">Reference proteome</keyword>
<dbReference type="PANTHER" id="PTHR40940:SF1">
    <property type="entry name" value="PROTEIN BATD"/>
    <property type="match status" value="1"/>
</dbReference>
<proteinExistence type="predicted"/>
<keyword evidence="2" id="KW-1133">Transmembrane helix</keyword>
<keyword evidence="2" id="KW-0472">Membrane</keyword>
<dbReference type="Pfam" id="PF13584">
    <property type="entry name" value="BatD"/>
    <property type="match status" value="2"/>
</dbReference>
<accession>A0A918RLZ1</accession>
<dbReference type="PANTHER" id="PTHR40940">
    <property type="entry name" value="PROTEIN BATD-RELATED"/>
    <property type="match status" value="1"/>
</dbReference>
<dbReference type="RefSeq" id="WP_189398726.1">
    <property type="nucleotide sequence ID" value="NZ_BMXA01000001.1"/>
</dbReference>
<feature type="region of interest" description="Disordered" evidence="1">
    <location>
        <begin position="298"/>
        <end position="336"/>
    </location>
</feature>
<dbReference type="AlphaFoldDB" id="A0A918RLZ1"/>
<reference evidence="3" key="2">
    <citation type="submission" date="2020-09" db="EMBL/GenBank/DDBJ databases">
        <authorList>
            <person name="Sun Q."/>
            <person name="Kim S."/>
        </authorList>
    </citation>
    <scope>NUCLEOTIDE SEQUENCE</scope>
    <source>
        <strain evidence="3">KCTC 12711</strain>
    </source>
</reference>
<dbReference type="EMBL" id="BMXA01000001">
    <property type="protein sequence ID" value="GHA01480.1"/>
    <property type="molecule type" value="Genomic_DNA"/>
</dbReference>
<feature type="transmembrane region" description="Helical" evidence="2">
    <location>
        <begin position="416"/>
        <end position="436"/>
    </location>
</feature>
<sequence length="569" mass="61236">MLCTFASFSAWPLIGAAQSLVSTVDRNELTINQTLRLTVTYDNQANTSALDTAKLRSDFDVLGISPQTSSSTTMVNGVTQSSVTTRWSIVLAPKREGQLTIPSFTIGTAKSQPISINVVSAAASQGSDAVTQPLAVSVSVEPEQVYEEQQVILTVQLVISQRLNDLGGSQLAIEGGEIVPLGQQTFQQLDNGIATQVVELRYAIFPEKAGVITIPELKYTGRMGGRRSLFDAFGMNGEQVIARSKPVSIDVLPRVDRPSAQWLPAKSVVLTEAWSGSLDDWQVGQPLTRTVMVKAEQQRSARVSPLSPMPNDDGFKVYQDQPQLDDETSDEGVTATRTESAALVPSQAGELILPEVRLPWFNTTSGVWEVAVLPAKSVRIKSGTQSDGESANATGAQTADPIEAEHAPSQAGSAGVWPLISGVLALIVAGLMYRLIQLQRKVSALQQHEAGSPLSPPQAVHLSEAQAWSALQQHLRQPITATTREVLQTWLRSALKAPARDSLEMLVQRSGDTNLQSLVEGIDRVLFRDQGEVNAVDFADTVSKVRTALVSKSQCQTQRAGGLPPLYPE</sequence>
<evidence type="ECO:0008006" key="5">
    <source>
        <dbReference type="Google" id="ProtNLM"/>
    </source>
</evidence>
<evidence type="ECO:0000256" key="1">
    <source>
        <dbReference type="SAM" id="MobiDB-lite"/>
    </source>
</evidence>
<comment type="caution">
    <text evidence="3">The sequence shown here is derived from an EMBL/GenBank/DDBJ whole genome shotgun (WGS) entry which is preliminary data.</text>
</comment>
<protein>
    <recommendedName>
        <fullName evidence="5">Protein BatD</fullName>
    </recommendedName>
</protein>